<reference evidence="1 2" key="1">
    <citation type="journal article" date="2016" name="Int. J. Syst. Evol. Microbiol.">
        <title>Acidipila dinghuensis sp. nov., an acidobacterium isolated from forest soil.</title>
        <authorList>
            <person name="Jiang Y.W."/>
            <person name="Wang J."/>
            <person name="Chen M.H."/>
            <person name="Lv Y.Y."/>
            <person name="Qiu L.H."/>
        </authorList>
    </citation>
    <scope>NUCLEOTIDE SEQUENCE [LARGE SCALE GENOMIC DNA]</scope>
    <source>
        <strain evidence="1 2">DHOF10</strain>
    </source>
</reference>
<dbReference type="AlphaFoldDB" id="A0A4Q1SEX9"/>
<gene>
    <name evidence="1" type="ORF">ESZ00_13955</name>
</gene>
<dbReference type="SUPFAM" id="SSF160246">
    <property type="entry name" value="EspE N-terminal domain-like"/>
    <property type="match status" value="1"/>
</dbReference>
<accession>A0A4Q1SEX9</accession>
<dbReference type="InterPro" id="IPR037257">
    <property type="entry name" value="T2SS_E_N_sf"/>
</dbReference>
<evidence type="ECO:0008006" key="3">
    <source>
        <dbReference type="Google" id="ProtNLM"/>
    </source>
</evidence>
<name>A0A4Q1SEX9_9BACT</name>
<dbReference type="RefSeq" id="WP_129208851.1">
    <property type="nucleotide sequence ID" value="NZ_BMGU01000004.1"/>
</dbReference>
<protein>
    <recommendedName>
        <fullName evidence="3">Type II secretion system protein GspE N-terminal domain-containing protein</fullName>
    </recommendedName>
</protein>
<evidence type="ECO:0000313" key="2">
    <source>
        <dbReference type="Proteomes" id="UP000290253"/>
    </source>
</evidence>
<evidence type="ECO:0000313" key="1">
    <source>
        <dbReference type="EMBL" id="RXS95655.1"/>
    </source>
</evidence>
<dbReference type="EMBL" id="SDMK01000002">
    <property type="protein sequence ID" value="RXS95655.1"/>
    <property type="molecule type" value="Genomic_DNA"/>
</dbReference>
<proteinExistence type="predicted"/>
<organism evidence="1 2">
    <name type="scientific">Silvibacterium dinghuense</name>
    <dbReference type="NCBI Taxonomy" id="1560006"/>
    <lineage>
        <taxon>Bacteria</taxon>
        <taxon>Pseudomonadati</taxon>
        <taxon>Acidobacteriota</taxon>
        <taxon>Terriglobia</taxon>
        <taxon>Terriglobales</taxon>
        <taxon>Acidobacteriaceae</taxon>
        <taxon>Silvibacterium</taxon>
    </lineage>
</organism>
<dbReference type="OrthoDB" id="118270at2"/>
<comment type="caution">
    <text evidence="1">The sequence shown here is derived from an EMBL/GenBank/DDBJ whole genome shotgun (WGS) entry which is preliminary data.</text>
</comment>
<sequence length="227" mass="25652">MSGYGEPVALYRHRVPLGLMMLQRGWIDQSSLQRALVAQREGVDMRIGAWLTRHAGLSERRVTETLSLQWNSPVFTGDFDARVLSRPPLPRILIDACGVLPLRWSAMGTLHLAFESGIDHRLVLAFERLTGVHAEVGLLPDSLFARCRNRLLEVPFPRTRLLEAVTPEALAAALARQVERAQPAAARLVRYDRYFWLRMWPKEDAVAEAQQESEDVIAALVDFSERS</sequence>
<dbReference type="Proteomes" id="UP000290253">
    <property type="component" value="Unassembled WGS sequence"/>
</dbReference>
<keyword evidence="2" id="KW-1185">Reference proteome</keyword>